<sequence>MTTKTNIVYIGSKPFKKDTVCGTRLVFKQLEPVPVDNDLLQRFLSYPKVWVLESELKDVIERLEAEQEAEQQKRLAAEEAKQKAIKDADLTVEISGETIDLGKYSSSQLDTFVVAHDLVIEGAKKPLPAYKLRVRDAVRALTATENGGE</sequence>
<dbReference type="AlphaFoldDB" id="A0A0U2X1N0"/>
<accession>A0A0U2X1N0</accession>
<keyword evidence="1" id="KW-0175">Coiled coil</keyword>
<protein>
    <submittedName>
        <fullName evidence="2">Uncharacterized protein</fullName>
    </submittedName>
</protein>
<evidence type="ECO:0000313" key="2">
    <source>
        <dbReference type="EMBL" id="ALS32674.1"/>
    </source>
</evidence>
<organism evidence="2">
    <name type="scientific">Pseudoalteromonas translucida KMM 520</name>
    <dbReference type="NCBI Taxonomy" id="1315283"/>
    <lineage>
        <taxon>Bacteria</taxon>
        <taxon>Pseudomonadati</taxon>
        <taxon>Pseudomonadota</taxon>
        <taxon>Gammaproteobacteria</taxon>
        <taxon>Alteromonadales</taxon>
        <taxon>Pseudoalteromonadaceae</taxon>
        <taxon>Pseudoalteromonas</taxon>
    </lineage>
</organism>
<proteinExistence type="predicted"/>
<gene>
    <name evidence="2" type="ORF">PTRA_a1463</name>
</gene>
<feature type="coiled-coil region" evidence="1">
    <location>
        <begin position="53"/>
        <end position="83"/>
    </location>
</feature>
<dbReference type="EMBL" id="CP011034">
    <property type="protein sequence ID" value="ALS32674.1"/>
    <property type="molecule type" value="Genomic_DNA"/>
</dbReference>
<dbReference type="RefSeq" id="WP_058373112.1">
    <property type="nucleotide sequence ID" value="NZ_CP011034.1"/>
</dbReference>
<dbReference type="OrthoDB" id="6316117at2"/>
<evidence type="ECO:0000313" key="3">
    <source>
        <dbReference type="Proteomes" id="UP000065261"/>
    </source>
</evidence>
<evidence type="ECO:0000256" key="1">
    <source>
        <dbReference type="SAM" id="Coils"/>
    </source>
</evidence>
<dbReference type="Proteomes" id="UP000065261">
    <property type="component" value="Chromosome I"/>
</dbReference>
<reference evidence="2 3" key="1">
    <citation type="submission" date="2015-03" db="EMBL/GenBank/DDBJ databases">
        <authorList>
            <person name="Murphy D."/>
        </authorList>
    </citation>
    <scope>NUCLEOTIDE SEQUENCE [LARGE SCALE GENOMIC DNA]</scope>
    <source>
        <strain evidence="2 3">KMM 520</strain>
    </source>
</reference>
<dbReference type="PATRIC" id="fig|1315283.4.peg.1267"/>
<dbReference type="KEGG" id="ptn:PTRA_a1463"/>
<name>A0A0U2X1N0_9GAMM</name>